<keyword evidence="2" id="KW-1185">Reference proteome</keyword>
<dbReference type="PANTHER" id="PTHR14499:SF136">
    <property type="entry name" value="GH08630P"/>
    <property type="match status" value="1"/>
</dbReference>
<dbReference type="Proteomes" id="UP000095287">
    <property type="component" value="Unplaced"/>
</dbReference>
<accession>A0A1I8APB4</accession>
<dbReference type="PANTHER" id="PTHR14499">
    <property type="entry name" value="POTASSIUM CHANNEL TETRAMERIZATION DOMAIN-CONTAINING"/>
    <property type="match status" value="1"/>
</dbReference>
<evidence type="ECO:0000313" key="3">
    <source>
        <dbReference type="WBParaSite" id="L893_g7673.t1"/>
    </source>
</evidence>
<proteinExistence type="predicted"/>
<evidence type="ECO:0000313" key="2">
    <source>
        <dbReference type="Proteomes" id="UP000095287"/>
    </source>
</evidence>
<protein>
    <submittedName>
        <fullName evidence="3">BTB_2 domain-containing protein</fullName>
    </submittedName>
</protein>
<dbReference type="Gene3D" id="3.30.710.10">
    <property type="entry name" value="Potassium Channel Kv1.1, Chain A"/>
    <property type="match status" value="1"/>
</dbReference>
<sequence>MTGVGPFKLSDIVQLNVGGQRFDTTLRTLLVDRSSDVSQHFAVLLDSELTPSKMPPRDADGAFFLDRDPEHFRTLLNNFRFLVELQNKTRLRSGKSHESLSTLGLEDSDSVGEIKKPVGIFSKFRRS</sequence>
<dbReference type="WBParaSite" id="L893_g7673.t1">
    <property type="protein sequence ID" value="L893_g7673.t1"/>
    <property type="gene ID" value="L893_g7673"/>
</dbReference>
<dbReference type="InterPro" id="IPR011333">
    <property type="entry name" value="SKP1/BTB/POZ_sf"/>
</dbReference>
<dbReference type="AlphaFoldDB" id="A0A1I8APB4"/>
<organism evidence="2 3">
    <name type="scientific">Steinernema glaseri</name>
    <dbReference type="NCBI Taxonomy" id="37863"/>
    <lineage>
        <taxon>Eukaryota</taxon>
        <taxon>Metazoa</taxon>
        <taxon>Ecdysozoa</taxon>
        <taxon>Nematoda</taxon>
        <taxon>Chromadorea</taxon>
        <taxon>Rhabditida</taxon>
        <taxon>Tylenchina</taxon>
        <taxon>Panagrolaimomorpha</taxon>
        <taxon>Strongyloidoidea</taxon>
        <taxon>Steinernematidae</taxon>
        <taxon>Steinernema</taxon>
    </lineage>
</organism>
<dbReference type="GO" id="GO:0051260">
    <property type="term" value="P:protein homooligomerization"/>
    <property type="evidence" value="ECO:0007669"/>
    <property type="project" value="InterPro"/>
</dbReference>
<reference evidence="3" key="1">
    <citation type="submission" date="2016-11" db="UniProtKB">
        <authorList>
            <consortium name="WormBaseParasite"/>
        </authorList>
    </citation>
    <scope>IDENTIFICATION</scope>
</reference>
<feature type="domain" description="Potassium channel tetramerisation-type BTB" evidence="1">
    <location>
        <begin position="13"/>
        <end position="89"/>
    </location>
</feature>
<name>A0A1I8APB4_9BILA</name>
<dbReference type="SUPFAM" id="SSF54695">
    <property type="entry name" value="POZ domain"/>
    <property type="match status" value="1"/>
</dbReference>
<dbReference type="InterPro" id="IPR003131">
    <property type="entry name" value="T1-type_BTB"/>
</dbReference>
<dbReference type="Pfam" id="PF02214">
    <property type="entry name" value="BTB_2"/>
    <property type="match status" value="1"/>
</dbReference>
<evidence type="ECO:0000259" key="1">
    <source>
        <dbReference type="Pfam" id="PF02214"/>
    </source>
</evidence>